<reference evidence="10" key="1">
    <citation type="submission" date="2025-08" db="UniProtKB">
        <authorList>
            <consortium name="RefSeq"/>
        </authorList>
    </citation>
    <scope>IDENTIFICATION</scope>
</reference>
<feature type="transmembrane region" description="Helical" evidence="6">
    <location>
        <begin position="62"/>
        <end position="81"/>
    </location>
</feature>
<accession>A0A8B7Z4R4</accession>
<dbReference type="SMART" id="SM00014">
    <property type="entry name" value="acidPPc"/>
    <property type="match status" value="1"/>
</dbReference>
<evidence type="ECO:0000256" key="6">
    <source>
        <dbReference type="SAM" id="Phobius"/>
    </source>
</evidence>
<feature type="transmembrane region" description="Helical" evidence="6">
    <location>
        <begin position="93"/>
        <end position="113"/>
    </location>
</feature>
<dbReference type="InterPro" id="IPR036938">
    <property type="entry name" value="PAP2/HPO_sf"/>
</dbReference>
<protein>
    <submittedName>
        <fullName evidence="10">Phospholipid phosphatase 5-like</fullName>
    </submittedName>
</protein>
<evidence type="ECO:0000256" key="7">
    <source>
        <dbReference type="SAM" id="SignalP"/>
    </source>
</evidence>
<dbReference type="Proteomes" id="UP000694845">
    <property type="component" value="Unplaced"/>
</dbReference>
<dbReference type="RefSeq" id="XP_022098336.1">
    <property type="nucleotide sequence ID" value="XM_022242644.1"/>
</dbReference>
<proteinExistence type="inferred from homology"/>
<dbReference type="AlphaFoldDB" id="A0A8B7Z4R4"/>
<dbReference type="PANTHER" id="PTHR10165">
    <property type="entry name" value="LIPID PHOSPHATE PHOSPHATASE"/>
    <property type="match status" value="1"/>
</dbReference>
<feature type="domain" description="Phosphatidic acid phosphatase type 2/haloperoxidase" evidence="8">
    <location>
        <begin position="91"/>
        <end position="230"/>
    </location>
</feature>
<dbReference type="Gene3D" id="1.20.144.10">
    <property type="entry name" value="Phosphatidic acid phosphatase type 2/haloperoxidase"/>
    <property type="match status" value="1"/>
</dbReference>
<dbReference type="UniPathway" id="UPA00085"/>
<keyword evidence="5 6" id="KW-0472">Membrane</keyword>
<dbReference type="GeneID" id="110983403"/>
<dbReference type="GO" id="GO:0046839">
    <property type="term" value="P:phospholipid dephosphorylation"/>
    <property type="evidence" value="ECO:0007669"/>
    <property type="project" value="TreeGrafter"/>
</dbReference>
<evidence type="ECO:0000313" key="9">
    <source>
        <dbReference type="Proteomes" id="UP000694845"/>
    </source>
</evidence>
<sequence>MAWRCIIKPSAVKMMIEILVRLVLSAIFLVTEEMEPFHRIIQPEEMWLYRNPVTDSYTTTPMLFTIISLVPAVVITTFAIIKQDKKDTQQAVLAVTLALALNGVVTNSVKLTVGRPRPDFFWRCFPDGKSTLDMKCTGNPDTIKEGRKSFPSGHSSFAFAGLGFTALYLAGKLRCFESQGRGSSWRLCLSGTPMLAATLIALSRTADYHHHWQDVLIGSLLGLSIAFMCYRQHFPPIAHANCDRCYASLTPYATLPTFSDSTNSDFELNGIASTLPMDSDNSVKQV</sequence>
<dbReference type="CDD" id="cd03390">
    <property type="entry name" value="PAP2_containing_1_like"/>
    <property type="match status" value="1"/>
</dbReference>
<dbReference type="InterPro" id="IPR043216">
    <property type="entry name" value="PAP-like"/>
</dbReference>
<dbReference type="OrthoDB" id="10030083at2759"/>
<dbReference type="GO" id="GO:0006644">
    <property type="term" value="P:phospholipid metabolic process"/>
    <property type="evidence" value="ECO:0007669"/>
    <property type="project" value="UniProtKB-UniPathway"/>
</dbReference>
<keyword evidence="4 6" id="KW-1133">Transmembrane helix</keyword>
<organism evidence="9 10">
    <name type="scientific">Acanthaster planci</name>
    <name type="common">Crown-of-thorns starfish</name>
    <dbReference type="NCBI Taxonomy" id="133434"/>
    <lineage>
        <taxon>Eukaryota</taxon>
        <taxon>Metazoa</taxon>
        <taxon>Echinodermata</taxon>
        <taxon>Eleutherozoa</taxon>
        <taxon>Asterozoa</taxon>
        <taxon>Asteroidea</taxon>
        <taxon>Valvatacea</taxon>
        <taxon>Valvatida</taxon>
        <taxon>Acanthasteridae</taxon>
        <taxon>Acanthaster</taxon>
    </lineage>
</organism>
<dbReference type="PANTHER" id="PTHR10165:SF35">
    <property type="entry name" value="RE23632P"/>
    <property type="match status" value="1"/>
</dbReference>
<gene>
    <name evidence="10" type="primary">LOC110983403</name>
</gene>
<dbReference type="GO" id="GO:0008195">
    <property type="term" value="F:phosphatidate phosphatase activity"/>
    <property type="evidence" value="ECO:0007669"/>
    <property type="project" value="TreeGrafter"/>
</dbReference>
<evidence type="ECO:0000259" key="8">
    <source>
        <dbReference type="SMART" id="SM00014"/>
    </source>
</evidence>
<feature type="chain" id="PRO_5034674872" evidence="7">
    <location>
        <begin position="26"/>
        <end position="286"/>
    </location>
</feature>
<evidence type="ECO:0000256" key="3">
    <source>
        <dbReference type="ARBA" id="ARBA00022692"/>
    </source>
</evidence>
<dbReference type="GO" id="GO:0016020">
    <property type="term" value="C:membrane"/>
    <property type="evidence" value="ECO:0007669"/>
    <property type="project" value="UniProtKB-SubCell"/>
</dbReference>
<evidence type="ECO:0000313" key="10">
    <source>
        <dbReference type="RefSeq" id="XP_022098336.1"/>
    </source>
</evidence>
<name>A0A8B7Z4R4_ACAPL</name>
<dbReference type="SUPFAM" id="SSF48317">
    <property type="entry name" value="Acid phosphatase/Vanadium-dependent haloperoxidase"/>
    <property type="match status" value="1"/>
</dbReference>
<evidence type="ECO:0000256" key="2">
    <source>
        <dbReference type="ARBA" id="ARBA00008816"/>
    </source>
</evidence>
<comment type="similarity">
    <text evidence="2">Belongs to the PA-phosphatase related phosphoesterase family.</text>
</comment>
<evidence type="ECO:0000256" key="4">
    <source>
        <dbReference type="ARBA" id="ARBA00022989"/>
    </source>
</evidence>
<keyword evidence="7" id="KW-0732">Signal</keyword>
<comment type="subcellular location">
    <subcellularLocation>
        <location evidence="1">Membrane</location>
        <topology evidence="1">Multi-pass membrane protein</topology>
    </subcellularLocation>
</comment>
<keyword evidence="9" id="KW-1185">Reference proteome</keyword>
<feature type="signal peptide" evidence="7">
    <location>
        <begin position="1"/>
        <end position="25"/>
    </location>
</feature>
<dbReference type="InterPro" id="IPR000326">
    <property type="entry name" value="PAP2/HPO"/>
</dbReference>
<keyword evidence="3 6" id="KW-0812">Transmembrane</keyword>
<dbReference type="KEGG" id="aplc:110983403"/>
<evidence type="ECO:0000256" key="5">
    <source>
        <dbReference type="ARBA" id="ARBA00023136"/>
    </source>
</evidence>
<dbReference type="Pfam" id="PF01569">
    <property type="entry name" value="PAP2"/>
    <property type="match status" value="1"/>
</dbReference>
<dbReference type="OMA" id="CTPLIVI"/>
<evidence type="ECO:0000256" key="1">
    <source>
        <dbReference type="ARBA" id="ARBA00004141"/>
    </source>
</evidence>